<organism evidence="8 9">
    <name type="scientific">Daedalea quercina L-15889</name>
    <dbReference type="NCBI Taxonomy" id="1314783"/>
    <lineage>
        <taxon>Eukaryota</taxon>
        <taxon>Fungi</taxon>
        <taxon>Dikarya</taxon>
        <taxon>Basidiomycota</taxon>
        <taxon>Agaricomycotina</taxon>
        <taxon>Agaricomycetes</taxon>
        <taxon>Polyporales</taxon>
        <taxon>Fomitopsis</taxon>
    </lineage>
</organism>
<feature type="chain" id="PRO_5007861836" evidence="6">
    <location>
        <begin position="33"/>
        <end position="519"/>
    </location>
</feature>
<comment type="cofactor">
    <cofactor evidence="1">
        <name>FAD</name>
        <dbReference type="ChEBI" id="CHEBI:57692"/>
    </cofactor>
</comment>
<reference evidence="8 9" key="1">
    <citation type="journal article" date="2016" name="Mol. Biol. Evol.">
        <title>Comparative Genomics of Early-Diverging Mushroom-Forming Fungi Provides Insights into the Origins of Lignocellulose Decay Capabilities.</title>
        <authorList>
            <person name="Nagy L.G."/>
            <person name="Riley R."/>
            <person name="Tritt A."/>
            <person name="Adam C."/>
            <person name="Daum C."/>
            <person name="Floudas D."/>
            <person name="Sun H."/>
            <person name="Yadav J.S."/>
            <person name="Pangilinan J."/>
            <person name="Larsson K.H."/>
            <person name="Matsuura K."/>
            <person name="Barry K."/>
            <person name="Labutti K."/>
            <person name="Kuo R."/>
            <person name="Ohm R.A."/>
            <person name="Bhattacharya S.S."/>
            <person name="Shirouzu T."/>
            <person name="Yoshinaga Y."/>
            <person name="Martin F.M."/>
            <person name="Grigoriev I.V."/>
            <person name="Hibbett D.S."/>
        </authorList>
    </citation>
    <scope>NUCLEOTIDE SEQUENCE [LARGE SCALE GENOMIC DNA]</scope>
    <source>
        <strain evidence="8 9">L-15889</strain>
    </source>
</reference>
<dbReference type="GO" id="GO:0071949">
    <property type="term" value="F:FAD binding"/>
    <property type="evidence" value="ECO:0007669"/>
    <property type="project" value="InterPro"/>
</dbReference>
<comment type="similarity">
    <text evidence="2">Belongs to the oxygen-dependent FAD-linked oxidoreductase family.</text>
</comment>
<evidence type="ECO:0000256" key="3">
    <source>
        <dbReference type="ARBA" id="ARBA00022630"/>
    </source>
</evidence>
<feature type="domain" description="FAD-binding PCMH-type" evidence="7">
    <location>
        <begin position="67"/>
        <end position="240"/>
    </location>
</feature>
<dbReference type="AlphaFoldDB" id="A0A165LPW9"/>
<dbReference type="EMBL" id="KV429121">
    <property type="protein sequence ID" value="KZT64703.1"/>
    <property type="molecule type" value="Genomic_DNA"/>
</dbReference>
<dbReference type="Pfam" id="PF08031">
    <property type="entry name" value="BBE"/>
    <property type="match status" value="1"/>
</dbReference>
<dbReference type="Gene3D" id="3.40.462.20">
    <property type="match status" value="1"/>
</dbReference>
<dbReference type="Proteomes" id="UP000076727">
    <property type="component" value="Unassembled WGS sequence"/>
</dbReference>
<dbReference type="InterPro" id="IPR050416">
    <property type="entry name" value="FAD-linked_Oxidoreductase"/>
</dbReference>
<name>A0A165LPW9_9APHY</name>
<protein>
    <submittedName>
        <fullName evidence="8">Glucooligosaccharide oxidase</fullName>
    </submittedName>
</protein>
<accession>A0A165LPW9</accession>
<dbReference type="InterPro" id="IPR016164">
    <property type="entry name" value="FAD-linked_Oxase-like_C"/>
</dbReference>
<dbReference type="InterPro" id="IPR016169">
    <property type="entry name" value="FAD-bd_PCMH_sub2"/>
</dbReference>
<keyword evidence="4" id="KW-0274">FAD</keyword>
<dbReference type="InterPro" id="IPR012951">
    <property type="entry name" value="BBE"/>
</dbReference>
<feature type="signal peptide" evidence="6">
    <location>
        <begin position="1"/>
        <end position="32"/>
    </location>
</feature>
<sequence length="519" mass="56167">MKPPNLLTMANKLNPLLALSLIILCAAAIAAGSDLTLQSILDDDGIAAYFADQPDYQNASRSFNLRLPLQPVAVAYPNTPEEVARAVKAGASLGIPVSARSGRHSYAAYGLGGVNGHLVVDLSGIKDIHVDKVTGIAVIGAGNRLGDIAIALFNQAGRALPHGTCPLVGIGGHASYGGYGFTSRQWGLTLDAVIGATVVLANGTIVEASALQYPDLFWALRGAAPSFGIITHFHFHTFAAPTQPTFFNYFWSLPLDQAVSAISLYQNFSFSPAIPKEIGFELNLFTGTNEGEIKLNLQGSYYGSPENFEPIVEPFLNAMPDQSTEPQVNVTSWLENQELLAGTTLASTDPSTGLAVDHDTFYTKSLTTPLDTPMSLDAITALATWMSVEGWNTSAKNWFVQLELYGGISSQIQTVPSDATAYVNRNSLWTIQFYASSIDFMPPYPEDGIPFVDGLYNSVTANEPDAYKYGAYANYIDPLLTSEEWHRLYYGSNYDRLRQIKTKFDPTGVFTFPQSIPPL</sequence>
<keyword evidence="5" id="KW-0560">Oxidoreductase</keyword>
<evidence type="ECO:0000259" key="7">
    <source>
        <dbReference type="PROSITE" id="PS51387"/>
    </source>
</evidence>
<dbReference type="SUPFAM" id="SSF56176">
    <property type="entry name" value="FAD-binding/transporter-associated domain-like"/>
    <property type="match status" value="1"/>
</dbReference>
<evidence type="ECO:0000256" key="2">
    <source>
        <dbReference type="ARBA" id="ARBA00005466"/>
    </source>
</evidence>
<evidence type="ECO:0000256" key="6">
    <source>
        <dbReference type="SAM" id="SignalP"/>
    </source>
</evidence>
<dbReference type="Gene3D" id="3.30.465.10">
    <property type="match status" value="1"/>
</dbReference>
<dbReference type="STRING" id="1314783.A0A165LPW9"/>
<keyword evidence="3" id="KW-0285">Flavoprotein</keyword>
<dbReference type="PANTHER" id="PTHR42973:SF39">
    <property type="entry name" value="FAD-BINDING PCMH-TYPE DOMAIN-CONTAINING PROTEIN"/>
    <property type="match status" value="1"/>
</dbReference>
<gene>
    <name evidence="8" type="ORF">DAEQUDRAFT_599565</name>
</gene>
<dbReference type="OrthoDB" id="415825at2759"/>
<evidence type="ECO:0000256" key="4">
    <source>
        <dbReference type="ARBA" id="ARBA00022827"/>
    </source>
</evidence>
<keyword evidence="6" id="KW-0732">Signal</keyword>
<dbReference type="SUPFAM" id="SSF55103">
    <property type="entry name" value="FAD-linked oxidases, C-terminal domain"/>
    <property type="match status" value="1"/>
</dbReference>
<keyword evidence="9" id="KW-1185">Reference proteome</keyword>
<dbReference type="InterPro" id="IPR006094">
    <property type="entry name" value="Oxid_FAD_bind_N"/>
</dbReference>
<dbReference type="PANTHER" id="PTHR42973">
    <property type="entry name" value="BINDING OXIDOREDUCTASE, PUTATIVE (AFU_ORTHOLOGUE AFUA_1G17690)-RELATED"/>
    <property type="match status" value="1"/>
</dbReference>
<dbReference type="Pfam" id="PF01565">
    <property type="entry name" value="FAD_binding_4"/>
    <property type="match status" value="1"/>
</dbReference>
<proteinExistence type="inferred from homology"/>
<evidence type="ECO:0000256" key="1">
    <source>
        <dbReference type="ARBA" id="ARBA00001974"/>
    </source>
</evidence>
<dbReference type="GO" id="GO:0016491">
    <property type="term" value="F:oxidoreductase activity"/>
    <property type="evidence" value="ECO:0007669"/>
    <property type="project" value="UniProtKB-KW"/>
</dbReference>
<evidence type="ECO:0000313" key="8">
    <source>
        <dbReference type="EMBL" id="KZT64703.1"/>
    </source>
</evidence>
<dbReference type="PROSITE" id="PS51387">
    <property type="entry name" value="FAD_PCMH"/>
    <property type="match status" value="1"/>
</dbReference>
<evidence type="ECO:0000313" key="9">
    <source>
        <dbReference type="Proteomes" id="UP000076727"/>
    </source>
</evidence>
<dbReference type="InterPro" id="IPR036318">
    <property type="entry name" value="FAD-bd_PCMH-like_sf"/>
</dbReference>
<dbReference type="InterPro" id="IPR016166">
    <property type="entry name" value="FAD-bd_PCMH"/>
</dbReference>
<evidence type="ECO:0000256" key="5">
    <source>
        <dbReference type="ARBA" id="ARBA00023002"/>
    </source>
</evidence>